<evidence type="ECO:0000313" key="5">
    <source>
        <dbReference type="EMBL" id="MBU9836437.1"/>
    </source>
</evidence>
<evidence type="ECO:0008006" key="7">
    <source>
        <dbReference type="Google" id="ProtNLM"/>
    </source>
</evidence>
<evidence type="ECO:0000259" key="2">
    <source>
        <dbReference type="Pfam" id="PF06744"/>
    </source>
</evidence>
<evidence type="ECO:0000259" key="4">
    <source>
        <dbReference type="Pfam" id="PF21070"/>
    </source>
</evidence>
<feature type="transmembrane region" description="Helical" evidence="1">
    <location>
        <begin position="39"/>
        <end position="62"/>
    </location>
</feature>
<keyword evidence="1" id="KW-0472">Membrane</keyword>
<evidence type="ECO:0000313" key="6">
    <source>
        <dbReference type="Proteomes" id="UP000699865"/>
    </source>
</evidence>
<proteinExistence type="predicted"/>
<comment type="caution">
    <text evidence="5">The sequence shown here is derived from an EMBL/GenBank/DDBJ whole genome shotgun (WGS) entry which is preliminary data.</text>
</comment>
<name>A0ABS6L3I8_9GAMM</name>
<keyword evidence="1" id="KW-1133">Transmembrane helix</keyword>
<reference evidence="5 6" key="1">
    <citation type="submission" date="2021-03" db="EMBL/GenBank/DDBJ databases">
        <title>Five novel Rahnella species.</title>
        <authorList>
            <person name="Brady C."/>
            <person name="Asselin J."/>
            <person name="Beer S."/>
            <person name="Bruberg M.B."/>
            <person name="Crampton B."/>
            <person name="Venter S."/>
            <person name="Arnold D."/>
            <person name="Denman S."/>
        </authorList>
    </citation>
    <scope>NUCLEOTIDE SEQUENCE [LARGE SCALE GENOMIC DNA]</scope>
    <source>
        <strain evidence="5 6">L72c</strain>
    </source>
</reference>
<keyword evidence="6" id="KW-1185">Reference proteome</keyword>
<dbReference type="InterPro" id="IPR010623">
    <property type="entry name" value="IcmF_C"/>
</dbReference>
<dbReference type="InterPro" id="IPR048677">
    <property type="entry name" value="TssM1_hel"/>
</dbReference>
<dbReference type="Pfam" id="PF21070">
    <property type="entry name" value="IcmF_helical"/>
    <property type="match status" value="1"/>
</dbReference>
<dbReference type="InterPro" id="IPR053156">
    <property type="entry name" value="T6SS_TssM-like"/>
</dbReference>
<dbReference type="EMBL" id="JAFMOU010000070">
    <property type="protein sequence ID" value="MBU9836437.1"/>
    <property type="molecule type" value="Genomic_DNA"/>
</dbReference>
<dbReference type="RefSeq" id="WP_217138801.1">
    <property type="nucleotide sequence ID" value="NZ_JAFMOU010000070.1"/>
</dbReference>
<dbReference type="InterPro" id="IPR009612">
    <property type="entry name" value="IcmF-rel"/>
</dbReference>
<evidence type="ECO:0000256" key="1">
    <source>
        <dbReference type="SAM" id="Phobius"/>
    </source>
</evidence>
<dbReference type="PANTHER" id="PTHR36153">
    <property type="entry name" value="INNER MEMBRANE PROTEIN-RELATED"/>
    <property type="match status" value="1"/>
</dbReference>
<dbReference type="PANTHER" id="PTHR36153:SF1">
    <property type="entry name" value="TYPE VI SECRETION SYSTEM COMPONENT TSSM1"/>
    <property type="match status" value="1"/>
</dbReference>
<feature type="domain" description="Type VI secretion system component TssM1 helical" evidence="4">
    <location>
        <begin position="801"/>
        <end position="897"/>
    </location>
</feature>
<accession>A0ABS6L3I8</accession>
<dbReference type="Pfam" id="PF06761">
    <property type="entry name" value="IcmF-related"/>
    <property type="match status" value="1"/>
</dbReference>
<dbReference type="Pfam" id="PF06744">
    <property type="entry name" value="IcmF_C"/>
    <property type="match status" value="1"/>
</dbReference>
<evidence type="ECO:0000259" key="3">
    <source>
        <dbReference type="Pfam" id="PF06761"/>
    </source>
</evidence>
<keyword evidence="1" id="KW-0812">Transmembrane</keyword>
<dbReference type="Proteomes" id="UP000699865">
    <property type="component" value="Unassembled WGS sequence"/>
</dbReference>
<sequence>MKKIITRLGILFLLLAVAVAVISVIRQYGVFSSSSKHSGILMTVLIITLIVALIALSFTLVTTSASWRVPVRPKVVPAGTESERPVQPSIDVGRLRSALRHRYGLRWKRKLPWLLVMGEVTDVEAVAPGLTESGWMTVGNTLLLWGGALAAGGNPADLHALRRLRRHAPADALIWVSHEAHYTQTEQADAVLRGYKIVRHQLRWELPVYLLDRRELSWPQPERAVKLIGVLEHKRLTPTSLSSSVDSLLPELRAQGMAQISENMRHTFLLQLASDLQARLSGWADAFKPLLSGYFQLPLYGVVFSPALTLRAYSPHERADSPVWRELSAGIHRRAGHPVGVTARTVAQWSSAAAMLVLAIGTTVSGISNYRLVTGSAEQVKQAKTSPSPAVHSALQHTMQTLLAQQQEGTPLYRRFGLDVTYRLLPALWPQYNTLAQRLIVQPAQHQLSALLTSATPDYDQLKTYLMLAHPDKTADSDAQRYFAQQLKPLLKNIEPQDIAFFAAQFAGHPDWKIQPDNAVVAQARAALLNAMSGADAEQKLYGSLIYRTSRNFADLSLTQLLNGQDSGGMFTLDADVPGSFTRQAYEGAIAPEIAALVTRREEQVGWVLAGPGQPVEASRSPAALGERLTARYFAEYGTTWQKTLNQMKAHTTANQVEQLTLAADVSRSPQIALMKQLAWQGLAGSPNERRHALNPALKPVFGGIVSMTTGAGKGAGITLSGWRSKTAALRDKMRNLSAATGGTAALSQSVFRGTQIDNTVSELPARLRVQLGNGWQPMAQALFLAPLSQTWKEVMTAGVKGMDAQWQQEIVAAWHKEFDNTFPFADSPNDASLAALNDFINPQTGLIAGFIREHLNGVLEYKDNRWQKADKLPPGLSVNSSFVNKLNQLDRLGLMLNDTGWGFRFRLEAGTARDVVQTELIIDGQKLVYFNQMPFWQDIQWPGDTWAPGASLMWTSVRAGARLCFDTTGTWAFYRLLKMAKITPVDNTHYQVVWTAGDGLPLNYRLAFTAGNDPVSLLNLSGFRLPNTIFR</sequence>
<gene>
    <name evidence="5" type="ORF">J1786_16660</name>
</gene>
<organism evidence="5 6">
    <name type="scientific">Rahnella perminowiae</name>
    <dbReference type="NCBI Taxonomy" id="2816244"/>
    <lineage>
        <taxon>Bacteria</taxon>
        <taxon>Pseudomonadati</taxon>
        <taxon>Pseudomonadota</taxon>
        <taxon>Gammaproteobacteria</taxon>
        <taxon>Enterobacterales</taxon>
        <taxon>Yersiniaceae</taxon>
        <taxon>Rahnella</taxon>
    </lineage>
</organism>
<protein>
    <recommendedName>
        <fullName evidence="7">Type VI secretion protein VasK</fullName>
    </recommendedName>
</protein>
<feature type="domain" description="IcmF-related" evidence="3">
    <location>
        <begin position="395"/>
        <end position="679"/>
    </location>
</feature>
<feature type="domain" description="Type VI secretion system IcmF C-terminal" evidence="2">
    <location>
        <begin position="913"/>
        <end position="1009"/>
    </location>
</feature>